<feature type="compositionally biased region" description="Polar residues" evidence="4">
    <location>
        <begin position="406"/>
        <end position="418"/>
    </location>
</feature>
<sequence>MDSESLRTASTYLNNLLLTRGLLRSSAPIDFVKPSKESRAQIINLVHDLILRADRDKEQREQVAVTIRILRAEDTRKDAEIERLGLKSKETARAAVAAQTGERQAKEDGKTLERQVKSLQEQAQRLKVQLAQVRTQCANDVKKRDLELQRLKGHLQGQQRGNRAAVAAPSISMVGGRFGQGRKLDASVRELNDPEYSLRQETTEFLTQLSQSLSEENDGLISLVRHTLKTTRQLLGLPTQLPTHPDSAIGSAHSSATNEHRAKDDVAVHTIATSYETLAEDMEGTLDHLKHILTNPNFVPLSEVEEREDEIIRLRQGWEMMEARWRDILIMMQGWQKRINTGETINLDDLRRGMGLASPHRQVRLQQNELIEDGTMLEHDDEELSEGEQRPSSSSLQQDQAGDEQTPATGTAMNASSLSKRKRNAFEPPDFFDLRPSITNSAGVASPQRKGVRSPVRFRDEVEAFSDINTPSLDNTQEEAEPEMTIQEKLAAVQQEAEAISRQEATRPDLETLPQKAAAPRVAAASRLPTAGGGGCTSLDGSIEELNDDTLGKLPSCSPVVKKTKIRGRPKRRSTLSREEMAALVLGRSGEGQDEDPF</sequence>
<dbReference type="OrthoDB" id="312015at2759"/>
<gene>
    <name evidence="5" type="ORF">K431DRAFT_285748</name>
</gene>
<evidence type="ECO:0000256" key="4">
    <source>
        <dbReference type="SAM" id="MobiDB-lite"/>
    </source>
</evidence>
<organism evidence="5 6">
    <name type="scientific">Polychaeton citri CBS 116435</name>
    <dbReference type="NCBI Taxonomy" id="1314669"/>
    <lineage>
        <taxon>Eukaryota</taxon>
        <taxon>Fungi</taxon>
        <taxon>Dikarya</taxon>
        <taxon>Ascomycota</taxon>
        <taxon>Pezizomycotina</taxon>
        <taxon>Dothideomycetes</taxon>
        <taxon>Dothideomycetidae</taxon>
        <taxon>Capnodiales</taxon>
        <taxon>Capnodiaceae</taxon>
        <taxon>Polychaeton</taxon>
    </lineage>
</organism>
<feature type="region of interest" description="Disordered" evidence="4">
    <location>
        <begin position="492"/>
        <end position="598"/>
    </location>
</feature>
<evidence type="ECO:0000313" key="5">
    <source>
        <dbReference type="EMBL" id="KAF2720448.1"/>
    </source>
</evidence>
<feature type="compositionally biased region" description="Polar residues" evidence="4">
    <location>
        <begin position="390"/>
        <end position="400"/>
    </location>
</feature>
<dbReference type="Pfam" id="PF11559">
    <property type="entry name" value="ADIP"/>
    <property type="match status" value="1"/>
</dbReference>
<protein>
    <recommendedName>
        <fullName evidence="7">Afadin and alpha-actinin-binding-domain-containing protein</fullName>
    </recommendedName>
</protein>
<feature type="compositionally biased region" description="Basic residues" evidence="4">
    <location>
        <begin position="562"/>
        <end position="575"/>
    </location>
</feature>
<feature type="region of interest" description="Disordered" evidence="4">
    <location>
        <begin position="380"/>
        <end position="454"/>
    </location>
</feature>
<proteinExistence type="inferred from homology"/>
<evidence type="ECO:0000313" key="6">
    <source>
        <dbReference type="Proteomes" id="UP000799441"/>
    </source>
</evidence>
<evidence type="ECO:0008006" key="7">
    <source>
        <dbReference type="Google" id="ProtNLM"/>
    </source>
</evidence>
<dbReference type="Proteomes" id="UP000799441">
    <property type="component" value="Unassembled WGS sequence"/>
</dbReference>
<feature type="coiled-coil region" evidence="3">
    <location>
        <begin position="102"/>
        <end position="136"/>
    </location>
</feature>
<comment type="caution">
    <text evidence="5">The sequence shown here is derived from an EMBL/GenBank/DDBJ whole genome shotgun (WGS) entry which is preliminary data.</text>
</comment>
<accession>A0A9P4UP52</accession>
<evidence type="ECO:0000256" key="3">
    <source>
        <dbReference type="SAM" id="Coils"/>
    </source>
</evidence>
<reference evidence="5" key="1">
    <citation type="journal article" date="2020" name="Stud. Mycol.">
        <title>101 Dothideomycetes genomes: a test case for predicting lifestyles and emergence of pathogens.</title>
        <authorList>
            <person name="Haridas S."/>
            <person name="Albert R."/>
            <person name="Binder M."/>
            <person name="Bloem J."/>
            <person name="Labutti K."/>
            <person name="Salamov A."/>
            <person name="Andreopoulos B."/>
            <person name="Baker S."/>
            <person name="Barry K."/>
            <person name="Bills G."/>
            <person name="Bluhm B."/>
            <person name="Cannon C."/>
            <person name="Castanera R."/>
            <person name="Culley D."/>
            <person name="Daum C."/>
            <person name="Ezra D."/>
            <person name="Gonzalez J."/>
            <person name="Henrissat B."/>
            <person name="Kuo A."/>
            <person name="Liang C."/>
            <person name="Lipzen A."/>
            <person name="Lutzoni F."/>
            <person name="Magnuson J."/>
            <person name="Mondo S."/>
            <person name="Nolan M."/>
            <person name="Ohm R."/>
            <person name="Pangilinan J."/>
            <person name="Park H.-J."/>
            <person name="Ramirez L."/>
            <person name="Alfaro M."/>
            <person name="Sun H."/>
            <person name="Tritt A."/>
            <person name="Yoshinaga Y."/>
            <person name="Zwiers L.-H."/>
            <person name="Turgeon B."/>
            <person name="Goodwin S."/>
            <person name="Spatafora J."/>
            <person name="Crous P."/>
            <person name="Grigoriev I."/>
        </authorList>
    </citation>
    <scope>NUCLEOTIDE SEQUENCE</scope>
    <source>
        <strain evidence="5">CBS 116435</strain>
    </source>
</reference>
<dbReference type="AlphaFoldDB" id="A0A9P4UP52"/>
<evidence type="ECO:0000256" key="2">
    <source>
        <dbReference type="ARBA" id="ARBA00023054"/>
    </source>
</evidence>
<name>A0A9P4UP52_9PEZI</name>
<comment type="similarity">
    <text evidence="1">Belongs to the ADIP family.</text>
</comment>
<dbReference type="EMBL" id="MU003799">
    <property type="protein sequence ID" value="KAF2720448.1"/>
    <property type="molecule type" value="Genomic_DNA"/>
</dbReference>
<keyword evidence="2 3" id="KW-0175">Coiled coil</keyword>
<dbReference type="InterPro" id="IPR021622">
    <property type="entry name" value="Afadin/alpha-actinin-bd"/>
</dbReference>
<feature type="compositionally biased region" description="Basic and acidic residues" evidence="4">
    <location>
        <begin position="499"/>
        <end position="510"/>
    </location>
</feature>
<keyword evidence="6" id="KW-1185">Reference proteome</keyword>
<evidence type="ECO:0000256" key="1">
    <source>
        <dbReference type="ARBA" id="ARBA00009291"/>
    </source>
</evidence>